<dbReference type="Pfam" id="PF00884">
    <property type="entry name" value="Sulfatase"/>
    <property type="match status" value="1"/>
</dbReference>
<comment type="cofactor">
    <cofactor evidence="1">
        <name>Ca(2+)</name>
        <dbReference type="ChEBI" id="CHEBI:29108"/>
    </cofactor>
</comment>
<dbReference type="PANTHER" id="PTHR45953:SF1">
    <property type="entry name" value="IDURONATE 2-SULFATASE"/>
    <property type="match status" value="1"/>
</dbReference>
<dbReference type="Proteomes" id="UP000628017">
    <property type="component" value="Unassembled WGS sequence"/>
</dbReference>
<dbReference type="SUPFAM" id="SSF53649">
    <property type="entry name" value="Alkaline phosphatase-like"/>
    <property type="match status" value="1"/>
</dbReference>
<dbReference type="Gene3D" id="3.40.720.10">
    <property type="entry name" value="Alkaline Phosphatase, subunit A"/>
    <property type="match status" value="1"/>
</dbReference>
<sequence length="454" mass="50797">MDKPRQNILLFSIEDLNDWIEPLGGHPDAITPNLSRLAKRAAVFTQAYSPAPACSPARTAALFGQNPWETGIYENKHKWHHHYPKGKRLSIVGHMRSAGFETHGLGKVFHVNKPQFDYEDWDSFPQSNSELFSPISRLAKTGKFGPSIDFGAIPDRDDLYDDVNTSAMIERMTRGSQGQFWALGLYRPHLPFVVPQRFFDMLPDTVANPPGLGQNSFDPTAEAPQSGLSEAGKAYANSRAQFRRIVNRTGEYQDFLKAYLASVAYADYLLGRVLDHMDATGLWETTTLLLWSDHGYQLGEKLAFHKFTLWERALRVPLMIAGPDIAPARYDEPVSLIDIAPTLMSAAGQPPVPQFSGQDLMPLVKGENPAWRGYAGSVWTQQSKDGLAQTALSVRSRTHRYIFYWDGSEELYDHRSDPFEHDNLLKGGTGSTPALALREEFMALLPEDMAEPAN</sequence>
<dbReference type="InterPro" id="IPR000917">
    <property type="entry name" value="Sulfatase_N"/>
</dbReference>
<dbReference type="AlphaFoldDB" id="A0A916QYP9"/>
<evidence type="ECO:0000256" key="4">
    <source>
        <dbReference type="ARBA" id="ARBA00022729"/>
    </source>
</evidence>
<comment type="similarity">
    <text evidence="2">Belongs to the sulfatase family.</text>
</comment>
<accession>A0A916QYP9</accession>
<keyword evidence="3" id="KW-0479">Metal-binding</keyword>
<name>A0A916QYP9_9RHOB</name>
<evidence type="ECO:0000313" key="8">
    <source>
        <dbReference type="EMBL" id="GGA21619.1"/>
    </source>
</evidence>
<organism evidence="8 9">
    <name type="scientific">Neptunicoccus cionae</name>
    <dbReference type="NCBI Taxonomy" id="2035344"/>
    <lineage>
        <taxon>Bacteria</taxon>
        <taxon>Pseudomonadati</taxon>
        <taxon>Pseudomonadota</taxon>
        <taxon>Alphaproteobacteria</taxon>
        <taxon>Rhodobacterales</taxon>
        <taxon>Paracoccaceae</taxon>
        <taxon>Neptunicoccus</taxon>
    </lineage>
</organism>
<keyword evidence="4" id="KW-0732">Signal</keyword>
<dbReference type="GO" id="GO:0046872">
    <property type="term" value="F:metal ion binding"/>
    <property type="evidence" value="ECO:0007669"/>
    <property type="project" value="UniProtKB-KW"/>
</dbReference>
<evidence type="ECO:0000256" key="2">
    <source>
        <dbReference type="ARBA" id="ARBA00008779"/>
    </source>
</evidence>
<dbReference type="EMBL" id="BMKA01000003">
    <property type="protein sequence ID" value="GGA21619.1"/>
    <property type="molecule type" value="Genomic_DNA"/>
</dbReference>
<keyword evidence="5" id="KW-0378">Hydrolase</keyword>
<dbReference type="PANTHER" id="PTHR45953">
    <property type="entry name" value="IDURONATE 2-SULFATASE"/>
    <property type="match status" value="1"/>
</dbReference>
<comment type="caution">
    <text evidence="8">The sequence shown here is derived from an EMBL/GenBank/DDBJ whole genome shotgun (WGS) entry which is preliminary data.</text>
</comment>
<evidence type="ECO:0000256" key="5">
    <source>
        <dbReference type="ARBA" id="ARBA00022801"/>
    </source>
</evidence>
<keyword evidence="9" id="KW-1185">Reference proteome</keyword>
<dbReference type="InterPro" id="IPR017850">
    <property type="entry name" value="Alkaline_phosphatase_core_sf"/>
</dbReference>
<protein>
    <submittedName>
        <fullName evidence="8">Iduronate-2-sulfatase</fullName>
    </submittedName>
</protein>
<gene>
    <name evidence="8" type="ORF">GCM10011498_22910</name>
</gene>
<reference evidence="8" key="2">
    <citation type="submission" date="2020-09" db="EMBL/GenBank/DDBJ databases">
        <authorList>
            <person name="Sun Q."/>
            <person name="Zhou Y."/>
        </authorList>
    </citation>
    <scope>NUCLEOTIDE SEQUENCE</scope>
    <source>
        <strain evidence="8">CGMCC 1.15880</strain>
    </source>
</reference>
<evidence type="ECO:0000256" key="3">
    <source>
        <dbReference type="ARBA" id="ARBA00022723"/>
    </source>
</evidence>
<reference evidence="8" key="1">
    <citation type="journal article" date="2014" name="Int. J. Syst. Evol. Microbiol.">
        <title>Complete genome sequence of Corynebacterium casei LMG S-19264T (=DSM 44701T), isolated from a smear-ripened cheese.</title>
        <authorList>
            <consortium name="US DOE Joint Genome Institute (JGI-PGF)"/>
            <person name="Walter F."/>
            <person name="Albersmeier A."/>
            <person name="Kalinowski J."/>
            <person name="Ruckert C."/>
        </authorList>
    </citation>
    <scope>NUCLEOTIDE SEQUENCE</scope>
    <source>
        <strain evidence="8">CGMCC 1.15880</strain>
    </source>
</reference>
<proteinExistence type="inferred from homology"/>
<evidence type="ECO:0000259" key="7">
    <source>
        <dbReference type="Pfam" id="PF00884"/>
    </source>
</evidence>
<dbReference type="RefSeq" id="WP_188675186.1">
    <property type="nucleotide sequence ID" value="NZ_BMKA01000003.1"/>
</dbReference>
<feature type="domain" description="Sulfatase N-terminal" evidence="7">
    <location>
        <begin position="6"/>
        <end position="348"/>
    </location>
</feature>
<dbReference type="GO" id="GO:0005737">
    <property type="term" value="C:cytoplasm"/>
    <property type="evidence" value="ECO:0007669"/>
    <property type="project" value="TreeGrafter"/>
</dbReference>
<keyword evidence="6" id="KW-0106">Calcium</keyword>
<evidence type="ECO:0000313" key="9">
    <source>
        <dbReference type="Proteomes" id="UP000628017"/>
    </source>
</evidence>
<dbReference type="CDD" id="cd16030">
    <property type="entry name" value="iduronate-2-sulfatase"/>
    <property type="match status" value="1"/>
</dbReference>
<evidence type="ECO:0000256" key="1">
    <source>
        <dbReference type="ARBA" id="ARBA00001913"/>
    </source>
</evidence>
<dbReference type="GO" id="GO:0004423">
    <property type="term" value="F:iduronate-2-sulfatase activity"/>
    <property type="evidence" value="ECO:0007669"/>
    <property type="project" value="InterPro"/>
</dbReference>
<evidence type="ECO:0000256" key="6">
    <source>
        <dbReference type="ARBA" id="ARBA00022837"/>
    </source>
</evidence>
<dbReference type="InterPro" id="IPR035874">
    <property type="entry name" value="IDS"/>
</dbReference>